<organism evidence="1">
    <name type="scientific">uncultured Caudovirales phage</name>
    <dbReference type="NCBI Taxonomy" id="2100421"/>
    <lineage>
        <taxon>Viruses</taxon>
        <taxon>Duplodnaviria</taxon>
        <taxon>Heunggongvirae</taxon>
        <taxon>Uroviricota</taxon>
        <taxon>Caudoviricetes</taxon>
        <taxon>Peduoviridae</taxon>
        <taxon>Maltschvirus</taxon>
        <taxon>Maltschvirus maltsch</taxon>
    </lineage>
</organism>
<accession>A0A6J7WX08</accession>
<protein>
    <recommendedName>
        <fullName evidence="2">YubB ferredoxin-like domain-containing protein</fullName>
    </recommendedName>
</protein>
<name>A0A6J7WX08_9CAUD</name>
<dbReference type="EMBL" id="LR798301">
    <property type="protein sequence ID" value="CAB5222317.1"/>
    <property type="molecule type" value="Genomic_DNA"/>
</dbReference>
<proteinExistence type="predicted"/>
<reference evidence="1" key="1">
    <citation type="submission" date="2020-05" db="EMBL/GenBank/DDBJ databases">
        <authorList>
            <person name="Chiriac C."/>
            <person name="Salcher M."/>
            <person name="Ghai R."/>
            <person name="Kavagutti S V."/>
        </authorList>
    </citation>
    <scope>NUCLEOTIDE SEQUENCE</scope>
</reference>
<evidence type="ECO:0000313" key="1">
    <source>
        <dbReference type="EMBL" id="CAB5222317.1"/>
    </source>
</evidence>
<sequence>MPNWAFNNITVKGKPHEILKFIEDTKVVSKEDTNNTNTYEIDGVTYEHSLNQLFPIPTELTETTAGWFSSQEDGSKDPKQVELEAKQEANLAKYGAKDWYDWANINWDTKWGACDVRIDPNDYDETKDYYGFYCESAWSPPMGLLRKISELYPNLVFGMSTTEESEAYACFAVFYRGVMVAEKEIDPNPTDDSEEAKLWEQLADQDNDDELWERQSEWRGEILFKLDEEMDECIDMVYTSLKMSYA</sequence>
<evidence type="ECO:0008006" key="2">
    <source>
        <dbReference type="Google" id="ProtNLM"/>
    </source>
</evidence>
<gene>
    <name evidence="1" type="ORF">UFOVP361_117</name>
</gene>